<keyword evidence="3" id="KW-1185">Reference proteome</keyword>
<sequence>MSAQASMVGQNRGPRASPPRSVMPPTKTRIVIPRPIDATTGISSRSRYGRFFSRTRSSGWSPGRSAVPAEEPIVEPDVEPVVEPVVKPEVSVGDTISPAWTSRARSRGRSALPRPG</sequence>
<feature type="region of interest" description="Disordered" evidence="1">
    <location>
        <begin position="1"/>
        <end position="29"/>
    </location>
</feature>
<evidence type="ECO:0000256" key="1">
    <source>
        <dbReference type="SAM" id="MobiDB-lite"/>
    </source>
</evidence>
<accession>A0ABV5FYH1</accession>
<name>A0ABV5FYH1_9MICC</name>
<evidence type="ECO:0000313" key="2">
    <source>
        <dbReference type="EMBL" id="MFB9071729.1"/>
    </source>
</evidence>
<gene>
    <name evidence="2" type="ORF">ACFFX0_11140</name>
</gene>
<dbReference type="Proteomes" id="UP001589575">
    <property type="component" value="Unassembled WGS sequence"/>
</dbReference>
<evidence type="ECO:0000313" key="3">
    <source>
        <dbReference type="Proteomes" id="UP001589575"/>
    </source>
</evidence>
<reference evidence="2 3" key="1">
    <citation type="submission" date="2024-09" db="EMBL/GenBank/DDBJ databases">
        <authorList>
            <person name="Sun Q."/>
            <person name="Mori K."/>
        </authorList>
    </citation>
    <scope>NUCLEOTIDE SEQUENCE [LARGE SCALE GENOMIC DNA]</scope>
    <source>
        <strain evidence="2 3">CCM 7609</strain>
    </source>
</reference>
<dbReference type="EMBL" id="JBHMFI010000001">
    <property type="protein sequence ID" value="MFB9071729.1"/>
    <property type="molecule type" value="Genomic_DNA"/>
</dbReference>
<protein>
    <submittedName>
        <fullName evidence="2">Uncharacterized protein</fullName>
    </submittedName>
</protein>
<feature type="region of interest" description="Disordered" evidence="1">
    <location>
        <begin position="95"/>
        <end position="116"/>
    </location>
</feature>
<proteinExistence type="predicted"/>
<organism evidence="2 3">
    <name type="scientific">Citricoccus parietis</name>
    <dbReference type="NCBI Taxonomy" id="592307"/>
    <lineage>
        <taxon>Bacteria</taxon>
        <taxon>Bacillati</taxon>
        <taxon>Actinomycetota</taxon>
        <taxon>Actinomycetes</taxon>
        <taxon>Micrococcales</taxon>
        <taxon>Micrococcaceae</taxon>
        <taxon>Citricoccus</taxon>
    </lineage>
</organism>
<comment type="caution">
    <text evidence="2">The sequence shown here is derived from an EMBL/GenBank/DDBJ whole genome shotgun (WGS) entry which is preliminary data.</text>
</comment>